<name>A0A8J6HQY9_TENMO</name>
<dbReference type="AlphaFoldDB" id="A0A8J6HQY9"/>
<proteinExistence type="predicted"/>
<evidence type="ECO:0000313" key="1">
    <source>
        <dbReference type="EMBL" id="KAH0818058.1"/>
    </source>
</evidence>
<comment type="caution">
    <text evidence="1">The sequence shown here is derived from an EMBL/GenBank/DDBJ whole genome shotgun (WGS) entry which is preliminary data.</text>
</comment>
<sequence>MVVVNLRGGETVIKSRQSCRSPDDARRWGGVSVENKIVGKKLGVVVGHPRRDCSVLVATCGVFYVIISRVVLRRVAWVYSTVLHNQAFTFIHAFYSGLSSSFRRVVRAVACPLVKNCDEIENAPFCRIYDGAGSTNSTHRHNATERRHDPATSRSVLAFLSFSVLPPSDSYETSNRVTRSKSMRKDGRIPEIGLFEDVIDPKWKIFIRGRTANGLLRSHARNRVPLCRAEEMIRRKRFRFKIATSLFIHMPSEDAKSRKKKRSND</sequence>
<keyword evidence="2" id="KW-1185">Reference proteome</keyword>
<reference evidence="1" key="1">
    <citation type="journal article" date="2020" name="J Insects Food Feed">
        <title>The yellow mealworm (Tenebrio molitor) genome: a resource for the emerging insects as food and feed industry.</title>
        <authorList>
            <person name="Eriksson T."/>
            <person name="Andere A."/>
            <person name="Kelstrup H."/>
            <person name="Emery V."/>
            <person name="Picard C."/>
        </authorList>
    </citation>
    <scope>NUCLEOTIDE SEQUENCE</scope>
    <source>
        <strain evidence="1">Stoneville</strain>
        <tissue evidence="1">Whole head</tissue>
    </source>
</reference>
<evidence type="ECO:0000313" key="2">
    <source>
        <dbReference type="Proteomes" id="UP000719412"/>
    </source>
</evidence>
<reference evidence="1" key="2">
    <citation type="submission" date="2021-08" db="EMBL/GenBank/DDBJ databases">
        <authorList>
            <person name="Eriksson T."/>
        </authorList>
    </citation>
    <scope>NUCLEOTIDE SEQUENCE</scope>
    <source>
        <strain evidence="1">Stoneville</strain>
        <tissue evidence="1">Whole head</tissue>
    </source>
</reference>
<protein>
    <submittedName>
        <fullName evidence="1">Uncharacterized protein</fullName>
    </submittedName>
</protein>
<accession>A0A8J6HQY9</accession>
<dbReference type="EMBL" id="JABDTM020018394">
    <property type="protein sequence ID" value="KAH0818058.1"/>
    <property type="molecule type" value="Genomic_DNA"/>
</dbReference>
<organism evidence="1 2">
    <name type="scientific">Tenebrio molitor</name>
    <name type="common">Yellow mealworm beetle</name>
    <dbReference type="NCBI Taxonomy" id="7067"/>
    <lineage>
        <taxon>Eukaryota</taxon>
        <taxon>Metazoa</taxon>
        <taxon>Ecdysozoa</taxon>
        <taxon>Arthropoda</taxon>
        <taxon>Hexapoda</taxon>
        <taxon>Insecta</taxon>
        <taxon>Pterygota</taxon>
        <taxon>Neoptera</taxon>
        <taxon>Endopterygota</taxon>
        <taxon>Coleoptera</taxon>
        <taxon>Polyphaga</taxon>
        <taxon>Cucujiformia</taxon>
        <taxon>Tenebrionidae</taxon>
        <taxon>Tenebrio</taxon>
    </lineage>
</organism>
<dbReference type="Proteomes" id="UP000719412">
    <property type="component" value="Unassembled WGS sequence"/>
</dbReference>
<gene>
    <name evidence="1" type="ORF">GEV33_004735</name>
</gene>